<feature type="transmembrane region" description="Helical" evidence="7">
    <location>
        <begin position="64"/>
        <end position="83"/>
    </location>
</feature>
<evidence type="ECO:0000256" key="5">
    <source>
        <dbReference type="ARBA" id="ARBA00022989"/>
    </source>
</evidence>
<feature type="domain" description="ABC transmembrane type-1" evidence="8">
    <location>
        <begin position="57"/>
        <end position="238"/>
    </location>
</feature>
<keyword evidence="3" id="KW-1003">Cell membrane</keyword>
<organism evidence="9 10">
    <name type="scientific">Arcanobacterium bovis</name>
    <dbReference type="NCBI Taxonomy" id="2529275"/>
    <lineage>
        <taxon>Bacteria</taxon>
        <taxon>Bacillati</taxon>
        <taxon>Actinomycetota</taxon>
        <taxon>Actinomycetes</taxon>
        <taxon>Actinomycetales</taxon>
        <taxon>Actinomycetaceae</taxon>
        <taxon>Arcanobacterium</taxon>
    </lineage>
</organism>
<dbReference type="AlphaFoldDB" id="A0A4Q9V1Q4"/>
<keyword evidence="5 7" id="KW-1133">Transmembrane helix</keyword>
<proteinExistence type="inferred from homology"/>
<dbReference type="PANTHER" id="PTHR30151">
    <property type="entry name" value="ALKANE SULFONATE ABC TRANSPORTER-RELATED, MEMBRANE SUBUNIT"/>
    <property type="match status" value="1"/>
</dbReference>
<keyword evidence="6 7" id="KW-0472">Membrane</keyword>
<reference evidence="9 10" key="1">
    <citation type="submission" date="2019-02" db="EMBL/GenBank/DDBJ databases">
        <title>Arcanobacterium bovis sp. nov., isolated from the milk of a cow with mastitis.</title>
        <authorList>
            <person name="Sammra O."/>
            <person name="Foster G."/>
            <person name="Hassan A."/>
            <person name="Alssahen M."/>
            <person name="Laemmler C."/>
            <person name="Borowiak M."/>
            <person name="Malorny B."/>
            <person name="Abdulmawjood A."/>
        </authorList>
    </citation>
    <scope>NUCLEOTIDE SEQUENCE [LARGE SCALE GENOMIC DNA]</scope>
    <source>
        <strain evidence="9 10">C605018/01/1</strain>
    </source>
</reference>
<comment type="subcellular location">
    <subcellularLocation>
        <location evidence="1 7">Cell membrane</location>
        <topology evidence="1 7">Multi-pass membrane protein</topology>
    </subcellularLocation>
</comment>
<evidence type="ECO:0000313" key="10">
    <source>
        <dbReference type="Proteomes" id="UP000293036"/>
    </source>
</evidence>
<evidence type="ECO:0000256" key="4">
    <source>
        <dbReference type="ARBA" id="ARBA00022692"/>
    </source>
</evidence>
<protein>
    <submittedName>
        <fullName evidence="9">ABC transporter permease</fullName>
    </submittedName>
</protein>
<keyword evidence="2 7" id="KW-0813">Transport</keyword>
<comment type="caution">
    <text evidence="9">The sequence shown here is derived from an EMBL/GenBank/DDBJ whole genome shotgun (WGS) entry which is preliminary data.</text>
</comment>
<dbReference type="SUPFAM" id="SSF161098">
    <property type="entry name" value="MetI-like"/>
    <property type="match status" value="1"/>
</dbReference>
<dbReference type="GO" id="GO:0055085">
    <property type="term" value="P:transmembrane transport"/>
    <property type="evidence" value="ECO:0007669"/>
    <property type="project" value="InterPro"/>
</dbReference>
<name>A0A4Q9V1Q4_9ACTO</name>
<dbReference type="InterPro" id="IPR000515">
    <property type="entry name" value="MetI-like"/>
</dbReference>
<evidence type="ECO:0000256" key="2">
    <source>
        <dbReference type="ARBA" id="ARBA00022448"/>
    </source>
</evidence>
<dbReference type="Pfam" id="PF00528">
    <property type="entry name" value="BPD_transp_1"/>
    <property type="match status" value="1"/>
</dbReference>
<dbReference type="Proteomes" id="UP000293036">
    <property type="component" value="Unassembled WGS sequence"/>
</dbReference>
<gene>
    <name evidence="9" type="ORF">EZJ44_03240</name>
</gene>
<feature type="transmembrane region" description="Helical" evidence="7">
    <location>
        <begin position="175"/>
        <end position="198"/>
    </location>
</feature>
<evidence type="ECO:0000256" key="6">
    <source>
        <dbReference type="ARBA" id="ARBA00023136"/>
    </source>
</evidence>
<dbReference type="GO" id="GO:0005886">
    <property type="term" value="C:plasma membrane"/>
    <property type="evidence" value="ECO:0007669"/>
    <property type="project" value="UniProtKB-SubCell"/>
</dbReference>
<dbReference type="CDD" id="cd06261">
    <property type="entry name" value="TM_PBP2"/>
    <property type="match status" value="1"/>
</dbReference>
<dbReference type="EMBL" id="SJDT01000002">
    <property type="protein sequence ID" value="TBW23050.1"/>
    <property type="molecule type" value="Genomic_DNA"/>
</dbReference>
<accession>A0A4Q9V1Q4</accession>
<feature type="transmembrane region" description="Helical" evidence="7">
    <location>
        <begin position="122"/>
        <end position="142"/>
    </location>
</feature>
<dbReference type="PANTHER" id="PTHR30151:SF0">
    <property type="entry name" value="ABC TRANSPORTER PERMEASE PROTEIN MJ0413-RELATED"/>
    <property type="match status" value="1"/>
</dbReference>
<evidence type="ECO:0000259" key="8">
    <source>
        <dbReference type="PROSITE" id="PS50928"/>
    </source>
</evidence>
<dbReference type="PROSITE" id="PS50928">
    <property type="entry name" value="ABC_TM1"/>
    <property type="match status" value="1"/>
</dbReference>
<sequence>MGKHRWIAPVVFGLLLLILWAVLTQTNVVAEYLLPSPQAVFDSFFGGFSNGHLASSLWQTLREALLGCLAAAVCGVPLGLAIAHFDILSRTIEPYLAASQAIPAVAVAPLLVSWIGYGSAPIITLCAVMVIFPIIINTAVGVRSLDPDLIGAARLDGCSGWTLLLRIELPLAAPYIMAGLRTGFTLAMTGAVVGEMVIGGQRGLGIELVTAQHLNDTPAMFATIFLLSIVAVGLYLTLRTAETRIVRAVSER</sequence>
<evidence type="ECO:0000313" key="9">
    <source>
        <dbReference type="EMBL" id="TBW23050.1"/>
    </source>
</evidence>
<feature type="transmembrane region" description="Helical" evidence="7">
    <location>
        <begin position="218"/>
        <end position="238"/>
    </location>
</feature>
<dbReference type="Gene3D" id="1.10.3720.10">
    <property type="entry name" value="MetI-like"/>
    <property type="match status" value="1"/>
</dbReference>
<dbReference type="InterPro" id="IPR035906">
    <property type="entry name" value="MetI-like_sf"/>
</dbReference>
<keyword evidence="4 7" id="KW-0812">Transmembrane</keyword>
<comment type="similarity">
    <text evidence="7">Belongs to the binding-protein-dependent transport system permease family.</text>
</comment>
<evidence type="ECO:0000256" key="3">
    <source>
        <dbReference type="ARBA" id="ARBA00022475"/>
    </source>
</evidence>
<evidence type="ECO:0000256" key="1">
    <source>
        <dbReference type="ARBA" id="ARBA00004651"/>
    </source>
</evidence>
<keyword evidence="10" id="KW-1185">Reference proteome</keyword>
<evidence type="ECO:0000256" key="7">
    <source>
        <dbReference type="RuleBase" id="RU363032"/>
    </source>
</evidence>
<dbReference type="OrthoDB" id="9801163at2"/>